<comment type="caution">
    <text evidence="1">The sequence shown here is derived from an EMBL/GenBank/DDBJ whole genome shotgun (WGS) entry which is preliminary data.</text>
</comment>
<evidence type="ECO:0008006" key="3">
    <source>
        <dbReference type="Google" id="ProtNLM"/>
    </source>
</evidence>
<evidence type="ECO:0000313" key="2">
    <source>
        <dbReference type="Proteomes" id="UP001597568"/>
    </source>
</evidence>
<proteinExistence type="predicted"/>
<sequence length="48" mass="5532">MIVISLCLLVFGAVMLISNVKEILRQPEPYTSPSQQAVIMPRFYRLKH</sequence>
<protein>
    <recommendedName>
        <fullName evidence="3">DUF3951 domain-containing protein</fullName>
    </recommendedName>
</protein>
<dbReference type="EMBL" id="JBHUOR010000093">
    <property type="protein sequence ID" value="MFD2869032.1"/>
    <property type="molecule type" value="Genomic_DNA"/>
</dbReference>
<keyword evidence="2" id="KW-1185">Reference proteome</keyword>
<gene>
    <name evidence="1" type="ORF">ACFSY7_11060</name>
</gene>
<dbReference type="Proteomes" id="UP001597568">
    <property type="component" value="Unassembled WGS sequence"/>
</dbReference>
<name>A0ABW5Y1A1_9BACL</name>
<organism evidence="1 2">
    <name type="scientific">Kurthia populi</name>
    <dbReference type="NCBI Taxonomy" id="1562132"/>
    <lineage>
        <taxon>Bacteria</taxon>
        <taxon>Bacillati</taxon>
        <taxon>Bacillota</taxon>
        <taxon>Bacilli</taxon>
        <taxon>Bacillales</taxon>
        <taxon>Caryophanaceae</taxon>
        <taxon>Kurthia</taxon>
    </lineage>
</organism>
<accession>A0ABW5Y1A1</accession>
<reference evidence="2" key="1">
    <citation type="journal article" date="2019" name="Int. J. Syst. Evol. Microbiol.">
        <title>The Global Catalogue of Microorganisms (GCM) 10K type strain sequencing project: providing services to taxonomists for standard genome sequencing and annotation.</title>
        <authorList>
            <consortium name="The Broad Institute Genomics Platform"/>
            <consortium name="The Broad Institute Genome Sequencing Center for Infectious Disease"/>
            <person name="Wu L."/>
            <person name="Ma J."/>
        </authorList>
    </citation>
    <scope>NUCLEOTIDE SEQUENCE [LARGE SCALE GENOMIC DNA]</scope>
    <source>
        <strain evidence="2">KCTC 33522</strain>
    </source>
</reference>
<evidence type="ECO:0000313" key="1">
    <source>
        <dbReference type="EMBL" id="MFD2869032.1"/>
    </source>
</evidence>